<feature type="compositionally biased region" description="Basic and acidic residues" evidence="12">
    <location>
        <begin position="855"/>
        <end position="864"/>
    </location>
</feature>
<dbReference type="GO" id="GO:0005634">
    <property type="term" value="C:nucleus"/>
    <property type="evidence" value="ECO:0007669"/>
    <property type="project" value="TreeGrafter"/>
</dbReference>
<protein>
    <recommendedName>
        <fullName evidence="3">ubiquitinyl hydrolase 1</fullName>
        <ecNumber evidence="3">3.4.19.12</ecNumber>
    </recommendedName>
</protein>
<proteinExistence type="inferred from homology"/>
<feature type="region of interest" description="Disordered" evidence="12">
    <location>
        <begin position="32"/>
        <end position="87"/>
    </location>
</feature>
<evidence type="ECO:0000256" key="1">
    <source>
        <dbReference type="ARBA" id="ARBA00000707"/>
    </source>
</evidence>
<evidence type="ECO:0000256" key="6">
    <source>
        <dbReference type="ARBA" id="ARBA00022771"/>
    </source>
</evidence>
<sequence>MAKKKKGARRISHSEFADDDKILREILTGSGVRANAQSTPIAPASSADKGPALESSPLTDAASMSDVSVAGSKSGMDATTTDNKCQHVKDSVKVPKLRKNLSHIKDWDHCQGCQAAEIKAKKLAKRLDASLDQLSLADLMDESAMDPLPADSLWLCLNCCEINCGRAIKQHGLAHHGSKGHDHALAINLASMDCWCYNCDDQVVPSKNKNQLIQECQNLIEKAIQTNQRKIRAASDALTKKSKGATSSSTTSVVATVPVKAKVLAPGLQNLGNTCFFNSVMQVLSETKSLKDILSTDESRYNAFAESLAARTDAGLGPLTSTFKDLLESMNKQKGSTIAPRDLFLQITRKWKMFRGFRQQDSHELMRYLFDGIKQEEMDIIKRKLADEAPSETKTEQEKANGKENGSKEEKNNVEEAPKFIPFIDSCFSGKLVSVIVCDTCKKCSYAPEDFFDLSLPVRGPTQAGSLGAGSSLKARLLAQSKTASSEAAATPSTDSSTPSDDADPIPEADKPSEQHLRHVERLLKPIGQSNIETLSILRSLSQFTSVDVLDGENKFACENCFKLIQVDKAKQKEESSAAGSADEPDKEPATTEVEEKEEETKPTEIERPGAAQDSDSAKSQSDSDLDETLELTDRFGNTVPLKSKASKDAKETKSAEEVKFILRKGFKRYLVSSLPPTLVFHLKRFEQSGRFGLMRKIEDFVEFPAELDMGPYFVPKKDIEDEDEDHYQQVQSQRGPESKKYRLYGAVVHMGTLGGGHYTNYVLSSRVEMPELPKIEPQVQEQQLPGKEKSSGVKANGLDLPDVPLSVMLAQQKGKKKKQTQQSVSETKETNGTSEDKNEEESDKQSSQDTVEESSAKSTEDQRQWIACSDTSVRLASLDEVLSSRPYLLFYERCY</sequence>
<dbReference type="GO" id="GO:0005829">
    <property type="term" value="C:cytosol"/>
    <property type="evidence" value="ECO:0007669"/>
    <property type="project" value="TreeGrafter"/>
</dbReference>
<dbReference type="InterPro" id="IPR001394">
    <property type="entry name" value="Peptidase_C19_UCH"/>
</dbReference>
<evidence type="ECO:0000256" key="10">
    <source>
        <dbReference type="ARBA" id="ARBA00022833"/>
    </source>
</evidence>
<evidence type="ECO:0000313" key="15">
    <source>
        <dbReference type="EMBL" id="KAF9580522.1"/>
    </source>
</evidence>
<organism evidence="15 16">
    <name type="scientific">Lunasporangiospora selenospora</name>
    <dbReference type="NCBI Taxonomy" id="979761"/>
    <lineage>
        <taxon>Eukaryota</taxon>
        <taxon>Fungi</taxon>
        <taxon>Fungi incertae sedis</taxon>
        <taxon>Mucoromycota</taxon>
        <taxon>Mortierellomycotina</taxon>
        <taxon>Mortierellomycetes</taxon>
        <taxon>Mortierellales</taxon>
        <taxon>Mortierellaceae</taxon>
        <taxon>Lunasporangiospora</taxon>
    </lineage>
</organism>
<dbReference type="Gene3D" id="3.90.70.10">
    <property type="entry name" value="Cysteine proteinases"/>
    <property type="match status" value="1"/>
</dbReference>
<dbReference type="EC" id="3.4.19.12" evidence="3"/>
<keyword evidence="4" id="KW-0645">Protease</keyword>
<gene>
    <name evidence="15" type="primary">USP16</name>
    <name evidence="15" type="ORF">BGW38_002810</name>
</gene>
<evidence type="ECO:0000256" key="3">
    <source>
        <dbReference type="ARBA" id="ARBA00012759"/>
    </source>
</evidence>
<dbReference type="InterPro" id="IPR018200">
    <property type="entry name" value="USP_CS"/>
</dbReference>
<feature type="region of interest" description="Disordered" evidence="12">
    <location>
        <begin position="483"/>
        <end position="514"/>
    </location>
</feature>
<dbReference type="Pfam" id="PF00443">
    <property type="entry name" value="UCH"/>
    <property type="match status" value="1"/>
</dbReference>
<feature type="compositionally biased region" description="Basic and acidic residues" evidence="12">
    <location>
        <begin position="599"/>
        <end position="608"/>
    </location>
</feature>
<feature type="region of interest" description="Disordered" evidence="12">
    <location>
        <begin position="778"/>
        <end position="865"/>
    </location>
</feature>
<dbReference type="GO" id="GO:0004843">
    <property type="term" value="F:cysteine-type deubiquitinase activity"/>
    <property type="evidence" value="ECO:0007669"/>
    <property type="project" value="UniProtKB-EC"/>
</dbReference>
<keyword evidence="8 15" id="KW-0378">Hydrolase</keyword>
<dbReference type="Pfam" id="PF02148">
    <property type="entry name" value="zf-UBP"/>
    <property type="match status" value="1"/>
</dbReference>
<evidence type="ECO:0000256" key="2">
    <source>
        <dbReference type="ARBA" id="ARBA00009085"/>
    </source>
</evidence>
<dbReference type="PROSITE" id="PS50271">
    <property type="entry name" value="ZF_UBP"/>
    <property type="match status" value="1"/>
</dbReference>
<evidence type="ECO:0000256" key="12">
    <source>
        <dbReference type="SAM" id="MobiDB-lite"/>
    </source>
</evidence>
<evidence type="ECO:0000256" key="4">
    <source>
        <dbReference type="ARBA" id="ARBA00022670"/>
    </source>
</evidence>
<dbReference type="Gene3D" id="3.30.40.10">
    <property type="entry name" value="Zinc/RING finger domain, C3HC4 (zinc finger)"/>
    <property type="match status" value="1"/>
</dbReference>
<keyword evidence="16" id="KW-1185">Reference proteome</keyword>
<dbReference type="PANTHER" id="PTHR24006:SF888">
    <property type="entry name" value="UBIQUITIN CARBOXYL-TERMINAL HYDROLASE 30"/>
    <property type="match status" value="1"/>
</dbReference>
<keyword evidence="9" id="KW-0788">Thiol protease</keyword>
<dbReference type="PANTHER" id="PTHR24006">
    <property type="entry name" value="UBIQUITIN CARBOXYL-TERMINAL HYDROLASE"/>
    <property type="match status" value="1"/>
</dbReference>
<dbReference type="SUPFAM" id="SSF54001">
    <property type="entry name" value="Cysteine proteinases"/>
    <property type="match status" value="1"/>
</dbReference>
<feature type="domain" description="USP" evidence="13">
    <location>
        <begin position="266"/>
        <end position="895"/>
    </location>
</feature>
<comment type="caution">
    <text evidence="15">The sequence shown here is derived from an EMBL/GenBank/DDBJ whole genome shotgun (WGS) entry which is preliminary data.</text>
</comment>
<evidence type="ECO:0000259" key="14">
    <source>
        <dbReference type="PROSITE" id="PS50271"/>
    </source>
</evidence>
<evidence type="ECO:0000259" key="13">
    <source>
        <dbReference type="PROSITE" id="PS50235"/>
    </source>
</evidence>
<feature type="region of interest" description="Disordered" evidence="12">
    <location>
        <begin position="574"/>
        <end position="626"/>
    </location>
</feature>
<evidence type="ECO:0000256" key="11">
    <source>
        <dbReference type="PROSITE-ProRule" id="PRU00502"/>
    </source>
</evidence>
<feature type="compositionally biased region" description="Low complexity" evidence="12">
    <location>
        <begin position="483"/>
        <end position="500"/>
    </location>
</feature>
<feature type="region of interest" description="Disordered" evidence="12">
    <location>
        <begin position="385"/>
        <end position="413"/>
    </location>
</feature>
<comment type="similarity">
    <text evidence="2">Belongs to the peptidase C19 family.</text>
</comment>
<evidence type="ECO:0000313" key="16">
    <source>
        <dbReference type="Proteomes" id="UP000780801"/>
    </source>
</evidence>
<dbReference type="GO" id="GO:0008270">
    <property type="term" value="F:zinc ion binding"/>
    <property type="evidence" value="ECO:0007669"/>
    <property type="project" value="UniProtKB-KW"/>
</dbReference>
<dbReference type="GO" id="GO:0016579">
    <property type="term" value="P:protein deubiquitination"/>
    <property type="evidence" value="ECO:0007669"/>
    <property type="project" value="InterPro"/>
</dbReference>
<dbReference type="PROSITE" id="PS50235">
    <property type="entry name" value="USP_3"/>
    <property type="match status" value="1"/>
</dbReference>
<dbReference type="SUPFAM" id="SSF57850">
    <property type="entry name" value="RING/U-box"/>
    <property type="match status" value="1"/>
</dbReference>
<dbReference type="InterPro" id="IPR050164">
    <property type="entry name" value="Peptidase_C19"/>
</dbReference>
<dbReference type="Proteomes" id="UP000780801">
    <property type="component" value="Unassembled WGS sequence"/>
</dbReference>
<name>A0A9P6FRU6_9FUNG</name>
<dbReference type="InterPro" id="IPR028889">
    <property type="entry name" value="USP"/>
</dbReference>
<dbReference type="AlphaFoldDB" id="A0A9P6FRU6"/>
<keyword evidence="7" id="KW-0833">Ubl conjugation pathway</keyword>
<keyword evidence="10" id="KW-0862">Zinc</keyword>
<dbReference type="OrthoDB" id="420187at2759"/>
<keyword evidence="5" id="KW-0479">Metal-binding</keyword>
<evidence type="ECO:0000256" key="5">
    <source>
        <dbReference type="ARBA" id="ARBA00022723"/>
    </source>
</evidence>
<accession>A0A9P6FRU6</accession>
<evidence type="ECO:0000256" key="7">
    <source>
        <dbReference type="ARBA" id="ARBA00022786"/>
    </source>
</evidence>
<dbReference type="InterPro" id="IPR038765">
    <property type="entry name" value="Papain-like_cys_pep_sf"/>
</dbReference>
<dbReference type="InterPro" id="IPR013083">
    <property type="entry name" value="Znf_RING/FYVE/PHD"/>
</dbReference>
<keyword evidence="6 11" id="KW-0863">Zinc-finger</keyword>
<dbReference type="GO" id="GO:0006508">
    <property type="term" value="P:proteolysis"/>
    <property type="evidence" value="ECO:0007669"/>
    <property type="project" value="UniProtKB-KW"/>
</dbReference>
<dbReference type="EMBL" id="JAABOA010002012">
    <property type="protein sequence ID" value="KAF9580522.1"/>
    <property type="molecule type" value="Genomic_DNA"/>
</dbReference>
<dbReference type="InterPro" id="IPR001607">
    <property type="entry name" value="Znf_UBP"/>
</dbReference>
<dbReference type="CDD" id="cd02667">
    <property type="entry name" value="Peptidase_C19K"/>
    <property type="match status" value="1"/>
</dbReference>
<feature type="domain" description="UBP-type" evidence="14">
    <location>
        <begin position="83"/>
        <end position="223"/>
    </location>
</feature>
<reference evidence="15" key="1">
    <citation type="journal article" date="2020" name="Fungal Divers.">
        <title>Resolving the Mortierellaceae phylogeny through synthesis of multi-gene phylogenetics and phylogenomics.</title>
        <authorList>
            <person name="Vandepol N."/>
            <person name="Liber J."/>
            <person name="Desiro A."/>
            <person name="Na H."/>
            <person name="Kennedy M."/>
            <person name="Barry K."/>
            <person name="Grigoriev I.V."/>
            <person name="Miller A.N."/>
            <person name="O'Donnell K."/>
            <person name="Stajich J.E."/>
            <person name="Bonito G."/>
        </authorList>
    </citation>
    <scope>NUCLEOTIDE SEQUENCE</scope>
    <source>
        <strain evidence="15">KOD1015</strain>
    </source>
</reference>
<evidence type="ECO:0000256" key="8">
    <source>
        <dbReference type="ARBA" id="ARBA00022801"/>
    </source>
</evidence>
<evidence type="ECO:0000256" key="9">
    <source>
        <dbReference type="ARBA" id="ARBA00022807"/>
    </source>
</evidence>
<comment type="catalytic activity">
    <reaction evidence="1">
        <text>Thiol-dependent hydrolysis of ester, thioester, amide, peptide and isopeptide bonds formed by the C-terminal Gly of ubiquitin (a 76-residue protein attached to proteins as an intracellular targeting signal).</text>
        <dbReference type="EC" id="3.4.19.12"/>
    </reaction>
</comment>
<dbReference type="PROSITE" id="PS00972">
    <property type="entry name" value="USP_1"/>
    <property type="match status" value="1"/>
</dbReference>
<feature type="compositionally biased region" description="Low complexity" evidence="12">
    <location>
        <begin position="609"/>
        <end position="623"/>
    </location>
</feature>